<dbReference type="Proteomes" id="UP000789525">
    <property type="component" value="Unassembled WGS sequence"/>
</dbReference>
<accession>A0ACA9L8F1</accession>
<dbReference type="EMBL" id="CAJVPT010004721">
    <property type="protein sequence ID" value="CAG8511458.1"/>
    <property type="molecule type" value="Genomic_DNA"/>
</dbReference>
<protein>
    <submittedName>
        <fullName evidence="1">11646_t:CDS:1</fullName>
    </submittedName>
</protein>
<comment type="caution">
    <text evidence="1">The sequence shown here is derived from an EMBL/GenBank/DDBJ whole genome shotgun (WGS) entry which is preliminary data.</text>
</comment>
<evidence type="ECO:0000313" key="1">
    <source>
        <dbReference type="EMBL" id="CAG8511458.1"/>
    </source>
</evidence>
<evidence type="ECO:0000313" key="2">
    <source>
        <dbReference type="Proteomes" id="UP000789525"/>
    </source>
</evidence>
<sequence length="658" mass="72116">MATKRVSTREELQNMSRADLQKLAKVADRECGAMPFQSEQSKTRLFIIVVTALIIHSPFKNSVRLAYVPPRLPPSSVRNERTGAQRNPDEQENLPTPKLTPTASSADRESVARLKGKDHIKSSAGKSRIPVPGGGRKVSGVRALLPPAVVAAHPLPPPSESPSKTRGKVKKAEKIMEKETTSPIRPYADEDHDMEGNPGNATPTDSLPSAGSTSQNPGPTLPASSLTSLLERRIVKLEKSSADNQSTRQQDMSYLLAQLKEAQDDIVDLKQQNEDLKKRLDSEVATKKEMSDIINRLAELDDQLARMNIRPDPSVTSSEAELPYEAPMPPRKLEYQTPPSQIGLLVGRMSNPSLAPAARIHPSASRRDRKERARHTPPPQPRRYPLNPDESPSPQRRSSAASTSLLPISGSVKRGSSAMGTPPTSSPRLANSRNASPIAERSQKRQLLRDKRYSMMEEEMDGYQSDTPPRELNPVQTLAPIESQGDSEVTLSPRPPLPFPIVASPSAAPVEIEMDSQSRKPSSSRRRSPAKFTRGRRAHPYDVQKTRESASPEAGPSSLPDGERSVPNMKIPWFGETPDPSRAPGPSSFPGGFIPKLSLARSSLSGSAAMLMHDPIETPEYEEPRQVEETPPASRTRYGTEFRSTLKAKFSDSAPAWR</sequence>
<proteinExistence type="predicted"/>
<reference evidence="1" key="1">
    <citation type="submission" date="2021-06" db="EMBL/GenBank/DDBJ databases">
        <authorList>
            <person name="Kallberg Y."/>
            <person name="Tangrot J."/>
            <person name="Rosling A."/>
        </authorList>
    </citation>
    <scope>NUCLEOTIDE SEQUENCE</scope>
    <source>
        <strain evidence="1">CL356</strain>
    </source>
</reference>
<organism evidence="1 2">
    <name type="scientific">Acaulospora colombiana</name>
    <dbReference type="NCBI Taxonomy" id="27376"/>
    <lineage>
        <taxon>Eukaryota</taxon>
        <taxon>Fungi</taxon>
        <taxon>Fungi incertae sedis</taxon>
        <taxon>Mucoromycota</taxon>
        <taxon>Glomeromycotina</taxon>
        <taxon>Glomeromycetes</taxon>
        <taxon>Diversisporales</taxon>
        <taxon>Acaulosporaceae</taxon>
        <taxon>Acaulospora</taxon>
    </lineage>
</organism>
<keyword evidence="2" id="KW-1185">Reference proteome</keyword>
<gene>
    <name evidence="1" type="ORF">ACOLOM_LOCUS3238</name>
</gene>
<name>A0ACA9L8F1_9GLOM</name>